<dbReference type="SMART" id="SM00388">
    <property type="entry name" value="HisKA"/>
    <property type="match status" value="1"/>
</dbReference>
<evidence type="ECO:0000256" key="4">
    <source>
        <dbReference type="ARBA" id="ARBA00022475"/>
    </source>
</evidence>
<evidence type="ECO:0000256" key="3">
    <source>
        <dbReference type="ARBA" id="ARBA00012438"/>
    </source>
</evidence>
<keyword evidence="6" id="KW-0808">Transferase</keyword>
<organism evidence="13 14">
    <name type="scientific">Alteromonas ponticola</name>
    <dbReference type="NCBI Taxonomy" id="2720613"/>
    <lineage>
        <taxon>Bacteria</taxon>
        <taxon>Pseudomonadati</taxon>
        <taxon>Pseudomonadota</taxon>
        <taxon>Gammaproteobacteria</taxon>
        <taxon>Alteromonadales</taxon>
        <taxon>Alteromonadaceae</taxon>
        <taxon>Alteromonas/Salinimonas group</taxon>
        <taxon>Alteromonas</taxon>
    </lineage>
</organism>
<evidence type="ECO:0000256" key="2">
    <source>
        <dbReference type="ARBA" id="ARBA00004651"/>
    </source>
</evidence>
<feature type="transmembrane region" description="Helical" evidence="10">
    <location>
        <begin position="12"/>
        <end position="34"/>
    </location>
</feature>
<dbReference type="SUPFAM" id="SSF158472">
    <property type="entry name" value="HAMP domain-like"/>
    <property type="match status" value="1"/>
</dbReference>
<dbReference type="PANTHER" id="PTHR44936:SF10">
    <property type="entry name" value="SENSOR PROTEIN RSTB"/>
    <property type="match status" value="1"/>
</dbReference>
<keyword evidence="14" id="KW-1185">Reference proteome</keyword>
<dbReference type="InterPro" id="IPR003594">
    <property type="entry name" value="HATPase_dom"/>
</dbReference>
<keyword evidence="8" id="KW-0418">Kinase</keyword>
<evidence type="ECO:0000256" key="8">
    <source>
        <dbReference type="ARBA" id="ARBA00022777"/>
    </source>
</evidence>
<dbReference type="Pfam" id="PF02518">
    <property type="entry name" value="HATPase_c"/>
    <property type="match status" value="1"/>
</dbReference>
<dbReference type="CDD" id="cd06225">
    <property type="entry name" value="HAMP"/>
    <property type="match status" value="1"/>
</dbReference>
<evidence type="ECO:0000256" key="7">
    <source>
        <dbReference type="ARBA" id="ARBA00022741"/>
    </source>
</evidence>
<dbReference type="PROSITE" id="PS50109">
    <property type="entry name" value="HIS_KIN"/>
    <property type="match status" value="1"/>
</dbReference>
<dbReference type="Gene3D" id="1.10.287.130">
    <property type="match status" value="1"/>
</dbReference>
<dbReference type="RefSeq" id="WP_169210636.1">
    <property type="nucleotide sequence ID" value="NZ_JAATNW010000004.1"/>
</dbReference>
<dbReference type="InterPro" id="IPR036097">
    <property type="entry name" value="HisK_dim/P_sf"/>
</dbReference>
<dbReference type="CDD" id="cd00082">
    <property type="entry name" value="HisKA"/>
    <property type="match status" value="1"/>
</dbReference>
<keyword evidence="7" id="KW-0547">Nucleotide-binding</keyword>
<dbReference type="SUPFAM" id="SSF47384">
    <property type="entry name" value="Homodimeric domain of signal transducing histidine kinase"/>
    <property type="match status" value="1"/>
</dbReference>
<evidence type="ECO:0000256" key="6">
    <source>
        <dbReference type="ARBA" id="ARBA00022679"/>
    </source>
</evidence>
<comment type="catalytic activity">
    <reaction evidence="1">
        <text>ATP + protein L-histidine = ADP + protein N-phospho-L-histidine.</text>
        <dbReference type="EC" id="2.7.13.3"/>
    </reaction>
</comment>
<dbReference type="SMART" id="SM00387">
    <property type="entry name" value="HATPase_c"/>
    <property type="match status" value="1"/>
</dbReference>
<dbReference type="Proteomes" id="UP000709336">
    <property type="component" value="Unassembled WGS sequence"/>
</dbReference>
<evidence type="ECO:0000259" key="11">
    <source>
        <dbReference type="PROSITE" id="PS50109"/>
    </source>
</evidence>
<dbReference type="EMBL" id="JAATNW010000004">
    <property type="protein sequence ID" value="NMH60078.1"/>
    <property type="molecule type" value="Genomic_DNA"/>
</dbReference>
<evidence type="ECO:0000256" key="9">
    <source>
        <dbReference type="ARBA" id="ARBA00022840"/>
    </source>
</evidence>
<proteinExistence type="predicted"/>
<dbReference type="InterPro" id="IPR005467">
    <property type="entry name" value="His_kinase_dom"/>
</dbReference>
<comment type="subcellular location">
    <subcellularLocation>
        <location evidence="2">Cell membrane</location>
        <topology evidence="2">Multi-pass membrane protein</topology>
    </subcellularLocation>
</comment>
<feature type="domain" description="HAMP" evidence="12">
    <location>
        <begin position="181"/>
        <end position="234"/>
    </location>
</feature>
<reference evidence="13 14" key="1">
    <citation type="submission" date="2020-03" db="EMBL/GenBank/DDBJ databases">
        <title>Alteromonas ponticola sp. nov., isolated from seawater.</title>
        <authorList>
            <person name="Yoon J.-H."/>
            <person name="Kim Y.-O."/>
        </authorList>
    </citation>
    <scope>NUCLEOTIDE SEQUENCE [LARGE SCALE GENOMIC DNA]</scope>
    <source>
        <strain evidence="13 14">MYP5</strain>
    </source>
</reference>
<dbReference type="PRINTS" id="PR00344">
    <property type="entry name" value="BCTRLSENSOR"/>
</dbReference>
<dbReference type="Gene3D" id="3.30.565.10">
    <property type="entry name" value="Histidine kinase-like ATPase, C-terminal domain"/>
    <property type="match status" value="1"/>
</dbReference>
<dbReference type="SUPFAM" id="SSF55874">
    <property type="entry name" value="ATPase domain of HSP90 chaperone/DNA topoisomerase II/histidine kinase"/>
    <property type="match status" value="1"/>
</dbReference>
<dbReference type="EC" id="2.7.13.3" evidence="3"/>
<feature type="domain" description="Histidine kinase" evidence="11">
    <location>
        <begin position="242"/>
        <end position="450"/>
    </location>
</feature>
<dbReference type="Pfam" id="PF00512">
    <property type="entry name" value="HisKA"/>
    <property type="match status" value="1"/>
</dbReference>
<dbReference type="SMART" id="SM00304">
    <property type="entry name" value="HAMP"/>
    <property type="match status" value="1"/>
</dbReference>
<dbReference type="Pfam" id="PF00672">
    <property type="entry name" value="HAMP"/>
    <property type="match status" value="1"/>
</dbReference>
<keyword evidence="5" id="KW-0597">Phosphoprotein</keyword>
<evidence type="ECO:0000259" key="12">
    <source>
        <dbReference type="PROSITE" id="PS50885"/>
    </source>
</evidence>
<keyword evidence="4" id="KW-1003">Cell membrane</keyword>
<name>A0ABX1R0T5_9ALTE</name>
<keyword evidence="9" id="KW-0067">ATP-binding</keyword>
<dbReference type="InterPro" id="IPR004358">
    <property type="entry name" value="Sig_transdc_His_kin-like_C"/>
</dbReference>
<dbReference type="PROSITE" id="PS50885">
    <property type="entry name" value="HAMP"/>
    <property type="match status" value="1"/>
</dbReference>
<evidence type="ECO:0000313" key="13">
    <source>
        <dbReference type="EMBL" id="NMH60078.1"/>
    </source>
</evidence>
<dbReference type="InterPro" id="IPR003660">
    <property type="entry name" value="HAMP_dom"/>
</dbReference>
<keyword evidence="10" id="KW-0472">Membrane</keyword>
<feature type="transmembrane region" description="Helical" evidence="10">
    <location>
        <begin position="161"/>
        <end position="180"/>
    </location>
</feature>
<dbReference type="InterPro" id="IPR003661">
    <property type="entry name" value="HisK_dim/P_dom"/>
</dbReference>
<evidence type="ECO:0000313" key="14">
    <source>
        <dbReference type="Proteomes" id="UP000709336"/>
    </source>
</evidence>
<dbReference type="InterPro" id="IPR036890">
    <property type="entry name" value="HATPase_C_sf"/>
</dbReference>
<keyword evidence="10" id="KW-0812">Transmembrane</keyword>
<keyword evidence="10" id="KW-1133">Transmembrane helix</keyword>
<dbReference type="InterPro" id="IPR050980">
    <property type="entry name" value="2C_sensor_his_kinase"/>
</dbReference>
<comment type="caution">
    <text evidence="13">The sequence shown here is derived from an EMBL/GenBank/DDBJ whole genome shotgun (WGS) entry which is preliminary data.</text>
</comment>
<protein>
    <recommendedName>
        <fullName evidence="3">histidine kinase</fullName>
        <ecNumber evidence="3">2.7.13.3</ecNumber>
    </recommendedName>
</protein>
<evidence type="ECO:0000256" key="10">
    <source>
        <dbReference type="SAM" id="Phobius"/>
    </source>
</evidence>
<dbReference type="PANTHER" id="PTHR44936">
    <property type="entry name" value="SENSOR PROTEIN CREC"/>
    <property type="match status" value="1"/>
</dbReference>
<evidence type="ECO:0000256" key="1">
    <source>
        <dbReference type="ARBA" id="ARBA00000085"/>
    </source>
</evidence>
<evidence type="ECO:0000256" key="5">
    <source>
        <dbReference type="ARBA" id="ARBA00022553"/>
    </source>
</evidence>
<gene>
    <name evidence="13" type="ORF">HCJ96_08620</name>
</gene>
<sequence length="450" mass="50384">MIFNRINPLQRLVGRLFLFFWLTLTLAAVIALFVGRAAQPEPEFGSPTEEEIAQLNVLAVRLTERPLRPVPLQDRIDVLSRETQISIWLFDVEKNRVITPPGPARRSAKVEEIRRLSGQLTPISYTTARHRLIGPLTLTHRQRTLKLFVSKPTLGQRIRPFFWLIPLVLFISMGVSYIFARSLARPIELLRAGTKTLARGNWSARVDVGTRRDEIAELASDFNQMAEQLARLWSSQQRLLADISHELRSPLTRLQMALGLIQQQKMDHPAVSRIEKEVQRMELLISQLLMLTKTETHSASKQTLILSSILSPVFSDAEFEAAAQGKRCNFSAVPEIWVTVNLELIQRAVENVLRNAIKYCHSTISVLVECTESSWSVSISDDGPGLVPAECEQIFAPFYRVSTSRERSSGGTGLGLAIAKTAVELHHGTIQATTHQPNGLKVTIAVPLEG</sequence>
<accession>A0ABX1R0T5</accession>
<dbReference type="Gene3D" id="1.10.8.500">
    <property type="entry name" value="HAMP domain in histidine kinase"/>
    <property type="match status" value="1"/>
</dbReference>